<dbReference type="Pfam" id="PF20239">
    <property type="entry name" value="DUF6596"/>
    <property type="match status" value="1"/>
</dbReference>
<sequence>MTPAEVAAAVADAHRREWGFVLAATVRVARDIDLAEEAVQEAFTQALQAWTESGIPERPGAWLTTVAKRRALDALRRDIAFERSIPLLVEDPPDPVSADSVADDRLRLIFICCHPALSMEARVALTLRLLCGLSTPEIARAFLVPEPTMAARITRAKRKIAEAHIPYRVPADEELPDRVDAVLTVLHLLFTTGHTAPAGDDLVRPELVERALDLARMLRLLLPNDPDVAGLYALFLLTDARRATRTDNAGNLLLLADQDRARWDRRAITEGIALVRRSLRGHSPGRFPLMAAIAAVHAEAPDFDATDWREIAGLYDHLVAVWPSPVVALNRAIALGHAHGPQRGLDELDRLGLEPQLTAYHYLPAARAEFLTRLGRLDEARLAYQEALLLAGNTVEAAHLTVRLHELDS</sequence>
<dbReference type="AlphaFoldDB" id="A0A7K1V4N4"/>
<evidence type="ECO:0000256" key="3">
    <source>
        <dbReference type="ARBA" id="ARBA00023082"/>
    </source>
</evidence>
<evidence type="ECO:0000259" key="7">
    <source>
        <dbReference type="Pfam" id="PF08281"/>
    </source>
</evidence>
<dbReference type="Gene3D" id="1.10.10.10">
    <property type="entry name" value="Winged helix-like DNA-binding domain superfamily/Winged helix DNA-binding domain"/>
    <property type="match status" value="1"/>
</dbReference>
<evidence type="ECO:0000259" key="6">
    <source>
        <dbReference type="Pfam" id="PF04542"/>
    </source>
</evidence>
<dbReference type="GO" id="GO:0003677">
    <property type="term" value="F:DNA binding"/>
    <property type="evidence" value="ECO:0007669"/>
    <property type="project" value="UniProtKB-KW"/>
</dbReference>
<evidence type="ECO:0000256" key="1">
    <source>
        <dbReference type="ARBA" id="ARBA00010641"/>
    </source>
</evidence>
<dbReference type="InterPro" id="IPR007627">
    <property type="entry name" value="RNA_pol_sigma70_r2"/>
</dbReference>
<protein>
    <submittedName>
        <fullName evidence="9">RNA polymerase sigma factor</fullName>
    </submittedName>
</protein>
<evidence type="ECO:0000313" key="10">
    <source>
        <dbReference type="Proteomes" id="UP000466794"/>
    </source>
</evidence>
<comment type="similarity">
    <text evidence="1">Belongs to the sigma-70 factor family. ECF subfamily.</text>
</comment>
<evidence type="ECO:0000313" key="9">
    <source>
        <dbReference type="EMBL" id="MVU81497.1"/>
    </source>
</evidence>
<feature type="domain" description="RNA polymerase sigma-70 region 2" evidence="6">
    <location>
        <begin position="20"/>
        <end position="77"/>
    </location>
</feature>
<dbReference type="SUPFAM" id="SSF88946">
    <property type="entry name" value="Sigma2 domain of RNA polymerase sigma factors"/>
    <property type="match status" value="1"/>
</dbReference>
<dbReference type="Pfam" id="PF08281">
    <property type="entry name" value="Sigma70_r4_2"/>
    <property type="match status" value="1"/>
</dbReference>
<dbReference type="SUPFAM" id="SSF88659">
    <property type="entry name" value="Sigma3 and sigma4 domains of RNA polymerase sigma factors"/>
    <property type="match status" value="1"/>
</dbReference>
<evidence type="ECO:0000256" key="5">
    <source>
        <dbReference type="ARBA" id="ARBA00023163"/>
    </source>
</evidence>
<evidence type="ECO:0000256" key="4">
    <source>
        <dbReference type="ARBA" id="ARBA00023125"/>
    </source>
</evidence>
<dbReference type="GO" id="GO:0006352">
    <property type="term" value="P:DNA-templated transcription initiation"/>
    <property type="evidence" value="ECO:0007669"/>
    <property type="project" value="InterPro"/>
</dbReference>
<feature type="domain" description="DUF6596" evidence="8">
    <location>
        <begin position="178"/>
        <end position="278"/>
    </location>
</feature>
<dbReference type="InterPro" id="IPR036388">
    <property type="entry name" value="WH-like_DNA-bd_sf"/>
</dbReference>
<dbReference type="RefSeq" id="WP_328602459.1">
    <property type="nucleotide sequence ID" value="NZ_WRPP01000006.1"/>
</dbReference>
<keyword evidence="10" id="KW-1185">Reference proteome</keyword>
<evidence type="ECO:0000259" key="8">
    <source>
        <dbReference type="Pfam" id="PF20239"/>
    </source>
</evidence>
<dbReference type="InterPro" id="IPR013249">
    <property type="entry name" value="RNA_pol_sigma70_r4_t2"/>
</dbReference>
<dbReference type="Proteomes" id="UP000466794">
    <property type="component" value="Unassembled WGS sequence"/>
</dbReference>
<dbReference type="Pfam" id="PF04542">
    <property type="entry name" value="Sigma70_r2"/>
    <property type="match status" value="1"/>
</dbReference>
<proteinExistence type="inferred from homology"/>
<feature type="domain" description="RNA polymerase sigma factor 70 region 4 type 2" evidence="7">
    <location>
        <begin position="109"/>
        <end position="160"/>
    </location>
</feature>
<dbReference type="Gene3D" id="1.10.1740.10">
    <property type="match status" value="1"/>
</dbReference>
<gene>
    <name evidence="9" type="ORF">GPX89_30190</name>
</gene>
<keyword evidence="5" id="KW-0804">Transcription</keyword>
<dbReference type="EMBL" id="WRPP01000006">
    <property type="protein sequence ID" value="MVU81497.1"/>
    <property type="molecule type" value="Genomic_DNA"/>
</dbReference>
<keyword evidence="3" id="KW-0731">Sigma factor</keyword>
<dbReference type="GO" id="GO:0016987">
    <property type="term" value="F:sigma factor activity"/>
    <property type="evidence" value="ECO:0007669"/>
    <property type="project" value="UniProtKB-KW"/>
</dbReference>
<name>A0A7K1V4N4_9NOCA</name>
<reference evidence="9 10" key="1">
    <citation type="submission" date="2019-12" db="EMBL/GenBank/DDBJ databases">
        <title>Nocardia sp. nov. ET3-3 isolated from soil.</title>
        <authorList>
            <person name="Kanchanasin P."/>
            <person name="Tanasupawat S."/>
            <person name="Yuki M."/>
            <person name="Kudo T."/>
        </authorList>
    </citation>
    <scope>NUCLEOTIDE SEQUENCE [LARGE SCALE GENOMIC DNA]</scope>
    <source>
        <strain evidence="9 10">ET3-3</strain>
    </source>
</reference>
<organism evidence="9 10">
    <name type="scientific">Nocardia terrae</name>
    <dbReference type="NCBI Taxonomy" id="2675851"/>
    <lineage>
        <taxon>Bacteria</taxon>
        <taxon>Bacillati</taxon>
        <taxon>Actinomycetota</taxon>
        <taxon>Actinomycetes</taxon>
        <taxon>Mycobacteriales</taxon>
        <taxon>Nocardiaceae</taxon>
        <taxon>Nocardia</taxon>
    </lineage>
</organism>
<accession>A0A7K1V4N4</accession>
<comment type="caution">
    <text evidence="9">The sequence shown here is derived from an EMBL/GenBank/DDBJ whole genome shotgun (WGS) entry which is preliminary data.</text>
</comment>
<evidence type="ECO:0000256" key="2">
    <source>
        <dbReference type="ARBA" id="ARBA00023015"/>
    </source>
</evidence>
<dbReference type="PANTHER" id="PTHR47756">
    <property type="entry name" value="BLL6612 PROTEIN-RELATED"/>
    <property type="match status" value="1"/>
</dbReference>
<dbReference type="InterPro" id="IPR013324">
    <property type="entry name" value="RNA_pol_sigma_r3/r4-like"/>
</dbReference>
<dbReference type="InterPro" id="IPR013325">
    <property type="entry name" value="RNA_pol_sigma_r2"/>
</dbReference>
<keyword evidence="2" id="KW-0805">Transcription regulation</keyword>
<dbReference type="InterPro" id="IPR046531">
    <property type="entry name" value="DUF6596"/>
</dbReference>
<dbReference type="PANTHER" id="PTHR47756:SF2">
    <property type="entry name" value="BLL6612 PROTEIN"/>
    <property type="match status" value="1"/>
</dbReference>
<keyword evidence="4" id="KW-0238">DNA-binding</keyword>